<gene>
    <name evidence="3" type="ORF">HMPREF9194_00560</name>
</gene>
<feature type="signal peptide" evidence="2">
    <location>
        <begin position="1"/>
        <end position="22"/>
    </location>
</feature>
<dbReference type="STRING" id="1125699.HMPREF9194_00560"/>
<keyword evidence="4" id="KW-1185">Reference proteome</keyword>
<reference evidence="3 4" key="1">
    <citation type="submission" date="2013-04" db="EMBL/GenBank/DDBJ databases">
        <title>The Genome Sequence of Treponema maltophilum ATCC 51939.</title>
        <authorList>
            <consortium name="The Broad Institute Genomics Platform"/>
            <person name="Earl A."/>
            <person name="Ward D."/>
            <person name="Feldgarden M."/>
            <person name="Gevers D."/>
            <person name="Leonetti C."/>
            <person name="Blanton J.M."/>
            <person name="Dewhirst F.E."/>
            <person name="Izard J."/>
            <person name="Walker B."/>
            <person name="Young S."/>
            <person name="Zeng Q."/>
            <person name="Gargeya S."/>
            <person name="Fitzgerald M."/>
            <person name="Haas B."/>
            <person name="Abouelleil A."/>
            <person name="Allen A.W."/>
            <person name="Alvarado L."/>
            <person name="Arachchi H.M."/>
            <person name="Berlin A.M."/>
            <person name="Chapman S.B."/>
            <person name="Gainer-Dewar J."/>
            <person name="Goldberg J."/>
            <person name="Griggs A."/>
            <person name="Gujja S."/>
            <person name="Hansen M."/>
            <person name="Howarth C."/>
            <person name="Imamovic A."/>
            <person name="Ireland A."/>
            <person name="Larimer J."/>
            <person name="McCowan C."/>
            <person name="Murphy C."/>
            <person name="Pearson M."/>
            <person name="Poon T.W."/>
            <person name="Priest M."/>
            <person name="Roberts A."/>
            <person name="Saif S."/>
            <person name="Shea T."/>
            <person name="Sisk P."/>
            <person name="Sykes S."/>
            <person name="Wortman J."/>
            <person name="Nusbaum C."/>
            <person name="Birren B."/>
        </authorList>
    </citation>
    <scope>NUCLEOTIDE SEQUENCE [LARGE SCALE GENOMIC DNA]</scope>
    <source>
        <strain evidence="3 4">ATCC 51939</strain>
    </source>
</reference>
<dbReference type="RefSeq" id="WP_016524857.1">
    <property type="nucleotide sequence ID" value="NZ_KE332518.1"/>
</dbReference>
<dbReference type="Gene3D" id="3.40.190.10">
    <property type="entry name" value="Periplasmic binding protein-like II"/>
    <property type="match status" value="2"/>
</dbReference>
<dbReference type="PATRIC" id="fig|1125699.3.peg.573"/>
<proteinExistence type="predicted"/>
<comment type="caution">
    <text evidence="3">The sequence shown here is derived from an EMBL/GenBank/DDBJ whole genome shotgun (WGS) entry which is preliminary data.</text>
</comment>
<evidence type="ECO:0008006" key="5">
    <source>
        <dbReference type="Google" id="ProtNLM"/>
    </source>
</evidence>
<keyword evidence="1 2" id="KW-0732">Signal</keyword>
<feature type="chain" id="PRO_5004510988" description="ABC transporter substrate-binding protein" evidence="2">
    <location>
        <begin position="23"/>
        <end position="390"/>
    </location>
</feature>
<dbReference type="Proteomes" id="UP000014541">
    <property type="component" value="Unassembled WGS sequence"/>
</dbReference>
<organism evidence="3 4">
    <name type="scientific">Treponema maltophilum ATCC 51939</name>
    <dbReference type="NCBI Taxonomy" id="1125699"/>
    <lineage>
        <taxon>Bacteria</taxon>
        <taxon>Pseudomonadati</taxon>
        <taxon>Spirochaetota</taxon>
        <taxon>Spirochaetia</taxon>
        <taxon>Spirochaetales</taxon>
        <taxon>Treponemataceae</taxon>
        <taxon>Treponema</taxon>
    </lineage>
</organism>
<dbReference type="PANTHER" id="PTHR30006">
    <property type="entry name" value="THIAMINE-BINDING PERIPLASMIC PROTEIN-RELATED"/>
    <property type="match status" value="1"/>
</dbReference>
<dbReference type="AlphaFoldDB" id="S3K025"/>
<dbReference type="InterPro" id="IPR006059">
    <property type="entry name" value="SBP"/>
</dbReference>
<dbReference type="Pfam" id="PF01547">
    <property type="entry name" value="SBP_bac_1"/>
    <property type="match status" value="1"/>
</dbReference>
<dbReference type="HOGENOM" id="CLU_054563_0_0_12"/>
<dbReference type="SUPFAM" id="SSF53850">
    <property type="entry name" value="Periplasmic binding protein-like II"/>
    <property type="match status" value="1"/>
</dbReference>
<sequence>MLKKLFCVLAMCLLSFSLFSKGSNESAAAERQKAVTVIPSEENWDAVYEAAKKEGKVVIYSLSSRIFDAVKEFASLYPEVTVEAIDIPTNQQIEKLTKEQGAGLYNADVLLLADETTILYELVHKGLANTYVPSVLIDGVKTVDVIPEQYRTPLLLHSIEAKVIFYNSDSYKKAPIDNLWDFTRPEWKGKFQMKDPMQANENMNFLQMVVKNSDAMAAAYEKEFGKKLTLSRGIENAGYEWIEQILKNNVVLTSSDGSVSAAVGAAGQTNAPLGLCIASSKIRDNKKGQKLAIAWDVEPKFGVYKGNYLLLANKAPHPNAAKLLIRYMLGDSRGGKGLKSFYVPGQWVARSDVKSLSDLSLEEVAKRGWGLDTEYIYYQGLEVRDFWLAR</sequence>
<evidence type="ECO:0000256" key="1">
    <source>
        <dbReference type="ARBA" id="ARBA00022729"/>
    </source>
</evidence>
<evidence type="ECO:0000313" key="4">
    <source>
        <dbReference type="Proteomes" id="UP000014541"/>
    </source>
</evidence>
<dbReference type="eggNOG" id="COG1840">
    <property type="taxonomic scope" value="Bacteria"/>
</dbReference>
<protein>
    <recommendedName>
        <fullName evidence="5">ABC transporter substrate-binding protein</fullName>
    </recommendedName>
</protein>
<dbReference type="EMBL" id="ATFF01000006">
    <property type="protein sequence ID" value="EPF30246.1"/>
    <property type="molecule type" value="Genomic_DNA"/>
</dbReference>
<evidence type="ECO:0000256" key="2">
    <source>
        <dbReference type="SAM" id="SignalP"/>
    </source>
</evidence>
<name>S3K025_TREMA</name>
<accession>S3K025</accession>
<dbReference type="PANTHER" id="PTHR30006:SF2">
    <property type="entry name" value="ABC TRANSPORTER SUBSTRATE-BINDING PROTEIN"/>
    <property type="match status" value="1"/>
</dbReference>
<evidence type="ECO:0000313" key="3">
    <source>
        <dbReference type="EMBL" id="EPF30246.1"/>
    </source>
</evidence>